<dbReference type="PANTHER" id="PTHR42208">
    <property type="entry name" value="HEAVY METAL TRANSPORTER-RELATED"/>
    <property type="match status" value="1"/>
</dbReference>
<dbReference type="EMBL" id="CP150096">
    <property type="protein sequence ID" value="WZN46908.1"/>
    <property type="molecule type" value="Genomic_DNA"/>
</dbReference>
<feature type="transmembrane region" description="Helical" evidence="1">
    <location>
        <begin position="190"/>
        <end position="210"/>
    </location>
</feature>
<proteinExistence type="predicted"/>
<evidence type="ECO:0000256" key="1">
    <source>
        <dbReference type="SAM" id="Phobius"/>
    </source>
</evidence>
<dbReference type="PANTHER" id="PTHR42208:SF1">
    <property type="entry name" value="HEAVY METAL TRANSPORTER"/>
    <property type="match status" value="1"/>
</dbReference>
<keyword evidence="1" id="KW-1133">Transmembrane helix</keyword>
<dbReference type="InterPro" id="IPR039447">
    <property type="entry name" value="UreH-like_TM_dom"/>
</dbReference>
<organism evidence="3 4">
    <name type="scientific">Chitinophaga caseinilytica</name>
    <dbReference type="NCBI Taxonomy" id="2267521"/>
    <lineage>
        <taxon>Bacteria</taxon>
        <taxon>Pseudomonadati</taxon>
        <taxon>Bacteroidota</taxon>
        <taxon>Chitinophagia</taxon>
        <taxon>Chitinophagales</taxon>
        <taxon>Chitinophagaceae</taxon>
        <taxon>Chitinophaga</taxon>
    </lineage>
</organism>
<dbReference type="RefSeq" id="WP_341841581.1">
    <property type="nucleotide sequence ID" value="NZ_CP149792.1"/>
</dbReference>
<keyword evidence="1" id="KW-0472">Membrane</keyword>
<sequence>MFEAIFAGLGIGMAGSLHCVGMCGPLALSLPVSGRTEIARVLAVLLYNLGRIATYFTMGLALGWASHRMAFAGYQQIASVAMGALILALLLLKKFLPGRRWTGYLRNGVRKWLRYFLVRRNSAGTFFVIGLLNGALPCGTVYIAIAAALTTGSAFHSGLLMIAFGFGTLPLMALLMLCGHHLSLSWKNRFRKAAPLFIAGVAVLMVLRGLNLGLPFVSQAFSGSGSAISSNAIPRNNSVRIIHEQ</sequence>
<feature type="domain" description="Urease accessory protein UreH-like transmembrane" evidence="2">
    <location>
        <begin position="9"/>
        <end position="202"/>
    </location>
</feature>
<gene>
    <name evidence="3" type="ORF">WJU22_01765</name>
</gene>
<keyword evidence="1" id="KW-0812">Transmembrane</keyword>
<protein>
    <submittedName>
        <fullName evidence="3">Sulfite exporter TauE/SafE family protein</fullName>
    </submittedName>
</protein>
<evidence type="ECO:0000313" key="4">
    <source>
        <dbReference type="Proteomes" id="UP001449657"/>
    </source>
</evidence>
<feature type="transmembrane region" description="Helical" evidence="1">
    <location>
        <begin position="123"/>
        <end position="149"/>
    </location>
</feature>
<feature type="transmembrane region" description="Helical" evidence="1">
    <location>
        <begin position="155"/>
        <end position="178"/>
    </location>
</feature>
<dbReference type="Pfam" id="PF13386">
    <property type="entry name" value="DsbD_2"/>
    <property type="match status" value="1"/>
</dbReference>
<feature type="transmembrane region" description="Helical" evidence="1">
    <location>
        <begin position="71"/>
        <end position="92"/>
    </location>
</feature>
<accession>A0ABZ2Z5N3</accession>
<dbReference type="Proteomes" id="UP001449657">
    <property type="component" value="Chromosome"/>
</dbReference>
<feature type="transmembrane region" description="Helical" evidence="1">
    <location>
        <begin position="42"/>
        <end position="65"/>
    </location>
</feature>
<keyword evidence="4" id="KW-1185">Reference proteome</keyword>
<feature type="transmembrane region" description="Helical" evidence="1">
    <location>
        <begin position="6"/>
        <end position="30"/>
    </location>
</feature>
<evidence type="ECO:0000313" key="3">
    <source>
        <dbReference type="EMBL" id="WZN46908.1"/>
    </source>
</evidence>
<evidence type="ECO:0000259" key="2">
    <source>
        <dbReference type="Pfam" id="PF13386"/>
    </source>
</evidence>
<reference evidence="3 4" key="1">
    <citation type="submission" date="2024-03" db="EMBL/GenBank/DDBJ databases">
        <title>Chitinophaga caseinilytica sp. nov., a casein hydrolysing bacterium isolated from forest soil.</title>
        <authorList>
            <person name="Lee D.S."/>
            <person name="Han D.M."/>
            <person name="Baek J.H."/>
            <person name="Choi D.G."/>
            <person name="Jeon J.H."/>
            <person name="Jeon C.O."/>
        </authorList>
    </citation>
    <scope>NUCLEOTIDE SEQUENCE [LARGE SCALE GENOMIC DNA]</scope>
    <source>
        <strain evidence="3 4">KACC 19118</strain>
    </source>
</reference>
<name>A0ABZ2Z5N3_9BACT</name>